<evidence type="ECO:0000259" key="1">
    <source>
        <dbReference type="Pfam" id="PF03972"/>
    </source>
</evidence>
<organism evidence="2 3">
    <name type="scientific">Veillonella dispar DORA_11</name>
    <dbReference type="NCBI Taxonomy" id="1403949"/>
    <lineage>
        <taxon>Bacteria</taxon>
        <taxon>Bacillati</taxon>
        <taxon>Bacillota</taxon>
        <taxon>Negativicutes</taxon>
        <taxon>Veillonellales</taxon>
        <taxon>Veillonellaceae</taxon>
        <taxon>Veillonella</taxon>
    </lineage>
</organism>
<dbReference type="AlphaFoldDB" id="W1UU67"/>
<name>W1UU67_9FIRM</name>
<dbReference type="SUPFAM" id="SSF103378">
    <property type="entry name" value="2-methylcitrate dehydratase PrpD"/>
    <property type="match status" value="1"/>
</dbReference>
<evidence type="ECO:0000313" key="3">
    <source>
        <dbReference type="Proteomes" id="UP000018855"/>
    </source>
</evidence>
<comment type="caution">
    <text evidence="2">The sequence shown here is derived from an EMBL/GenBank/DDBJ whole genome shotgun (WGS) entry which is preliminary data.</text>
</comment>
<dbReference type="InterPro" id="IPR045336">
    <property type="entry name" value="MmgE_PrpD_N"/>
</dbReference>
<proteinExistence type="predicted"/>
<dbReference type="EMBL" id="AZMJ01000601">
    <property type="protein sequence ID" value="ETI96995.1"/>
    <property type="molecule type" value="Genomic_DNA"/>
</dbReference>
<accession>W1UU67</accession>
<protein>
    <submittedName>
        <fullName evidence="2">MmgE/PrpD family protein</fullName>
    </submittedName>
</protein>
<dbReference type="GO" id="GO:0016829">
    <property type="term" value="F:lyase activity"/>
    <property type="evidence" value="ECO:0007669"/>
    <property type="project" value="InterPro"/>
</dbReference>
<dbReference type="Pfam" id="PF03972">
    <property type="entry name" value="MmgE_PrpD_N"/>
    <property type="match status" value="1"/>
</dbReference>
<dbReference type="InterPro" id="IPR042183">
    <property type="entry name" value="MmgE/PrpD_sf_1"/>
</dbReference>
<feature type="domain" description="MmgE/PrpD N-terminal" evidence="1">
    <location>
        <begin position="43"/>
        <end position="156"/>
    </location>
</feature>
<gene>
    <name evidence="2" type="ORF">Q619_VDC00601G0015</name>
</gene>
<feature type="non-terminal residue" evidence="2">
    <location>
        <position position="157"/>
    </location>
</feature>
<reference evidence="2 3" key="1">
    <citation type="submission" date="2013-12" db="EMBL/GenBank/DDBJ databases">
        <title>A Varibaculum cambriense genome reconstructed from a premature infant gut community with otherwise low bacterial novelty that shifts toward anaerobic metabolism during the third week of life.</title>
        <authorList>
            <person name="Brown C.T."/>
            <person name="Sharon I."/>
            <person name="Thomas B.C."/>
            <person name="Castelle C.J."/>
            <person name="Morowitz M.J."/>
            <person name="Banfield J.F."/>
        </authorList>
    </citation>
    <scope>NUCLEOTIDE SEQUENCE [LARGE SCALE GENOMIC DNA]</scope>
    <source>
        <strain evidence="3">DORA_11</strain>
    </source>
</reference>
<evidence type="ECO:0000313" key="2">
    <source>
        <dbReference type="EMBL" id="ETI96995.1"/>
    </source>
</evidence>
<sequence length="157" mass="16934">MDLVTQTIVNHIEQTDVTNREDLLSVARIAFLDYLASLAPAETEQAVQDLARFIGTNGENVSKADKALYYGFASHYLDSDDAQANLAGHFSTVLYSALLAVLEPTDTWHEFFRAYIIGAELEGIIGSLINPAHRTQGWHSTGTVGVIGAAAAIGALR</sequence>
<dbReference type="Proteomes" id="UP000018855">
    <property type="component" value="Unassembled WGS sequence"/>
</dbReference>
<dbReference type="InterPro" id="IPR036148">
    <property type="entry name" value="MmgE/PrpD_sf"/>
</dbReference>
<dbReference type="Gene3D" id="1.10.4100.10">
    <property type="entry name" value="2-methylcitrate dehydratase PrpD"/>
    <property type="match status" value="1"/>
</dbReference>